<dbReference type="PROSITE" id="PS51755">
    <property type="entry name" value="OMPR_PHOB"/>
    <property type="match status" value="1"/>
</dbReference>
<evidence type="ECO:0000259" key="9">
    <source>
        <dbReference type="PROSITE" id="PS51755"/>
    </source>
</evidence>
<keyword evidence="4" id="KW-0804">Transcription</keyword>
<dbReference type="EMBL" id="JACSQB010000019">
    <property type="protein sequence ID" value="MBD8045896.1"/>
    <property type="molecule type" value="Genomic_DNA"/>
</dbReference>
<name>A0ABR8YPE6_9CLOT</name>
<evidence type="ECO:0000313" key="11">
    <source>
        <dbReference type="Proteomes" id="UP000627166"/>
    </source>
</evidence>
<evidence type="ECO:0000256" key="7">
    <source>
        <dbReference type="PROSITE-ProRule" id="PRU01091"/>
    </source>
</evidence>
<feature type="domain" description="OmpR/PhoB-type" evidence="9">
    <location>
        <begin position="127"/>
        <end position="227"/>
    </location>
</feature>
<evidence type="ECO:0000256" key="5">
    <source>
        <dbReference type="ARBA" id="ARBA00024867"/>
    </source>
</evidence>
<evidence type="ECO:0000256" key="6">
    <source>
        <dbReference type="PROSITE-ProRule" id="PRU00169"/>
    </source>
</evidence>
<evidence type="ECO:0000259" key="8">
    <source>
        <dbReference type="PROSITE" id="PS50110"/>
    </source>
</evidence>
<dbReference type="InterPro" id="IPR039420">
    <property type="entry name" value="WalR-like"/>
</dbReference>
<dbReference type="SMART" id="SM00862">
    <property type="entry name" value="Trans_reg_C"/>
    <property type="match status" value="1"/>
</dbReference>
<keyword evidence="11" id="KW-1185">Reference proteome</keyword>
<evidence type="ECO:0000256" key="3">
    <source>
        <dbReference type="ARBA" id="ARBA00023125"/>
    </source>
</evidence>
<keyword evidence="3 7" id="KW-0238">DNA-binding</keyword>
<dbReference type="SMART" id="SM00448">
    <property type="entry name" value="REC"/>
    <property type="match status" value="1"/>
</dbReference>
<dbReference type="Pfam" id="PF00486">
    <property type="entry name" value="Trans_reg_C"/>
    <property type="match status" value="1"/>
</dbReference>
<dbReference type="PROSITE" id="PS50110">
    <property type="entry name" value="RESPONSE_REGULATORY"/>
    <property type="match status" value="1"/>
</dbReference>
<dbReference type="Gene3D" id="1.10.10.10">
    <property type="entry name" value="Winged helix-like DNA-binding domain superfamily/Winged helix DNA-binding domain"/>
    <property type="match status" value="1"/>
</dbReference>
<feature type="modified residue" description="4-aspartylphosphate" evidence="6">
    <location>
        <position position="52"/>
    </location>
</feature>
<dbReference type="Proteomes" id="UP000627166">
    <property type="component" value="Unassembled WGS sequence"/>
</dbReference>
<sequence length="231" mass="26403">MVKVLLVEDDATLAMGMEYTLKNEDFDVIVASTLNEAREHIENCEIDLVLLDLMLPDGSGYELCKEVRKKSNMPIIFLTASDEEANVVMGLDMGGDDYISKPVRIGELISRIKAVLRRYEKSSAYKSNKLYSGDITIEILSNRVMKNDVEIILTSLEYKLLISLIQNPKIVLSRSQILEKIWDVGGEFVDDNTLSVYIRRLREKIEDDPATPEYIITIRSVGYKWDKETRE</sequence>
<feature type="DNA-binding region" description="OmpR/PhoB-type" evidence="7">
    <location>
        <begin position="127"/>
        <end position="227"/>
    </location>
</feature>
<protein>
    <recommendedName>
        <fullName evidence="1">Stage 0 sporulation protein A homolog</fullName>
    </recommendedName>
</protein>
<dbReference type="InterPro" id="IPR011006">
    <property type="entry name" value="CheY-like_superfamily"/>
</dbReference>
<dbReference type="PANTHER" id="PTHR48111:SF73">
    <property type="entry name" value="ALKALINE PHOSPHATASE SYNTHESIS TRANSCRIPTIONAL REGULATORY PROTEIN PHOP"/>
    <property type="match status" value="1"/>
</dbReference>
<proteinExistence type="predicted"/>
<comment type="caution">
    <text evidence="10">The sequence shown here is derived from an EMBL/GenBank/DDBJ whole genome shotgun (WGS) entry which is preliminary data.</text>
</comment>
<keyword evidence="6" id="KW-0597">Phosphoprotein</keyword>
<dbReference type="CDD" id="cd00383">
    <property type="entry name" value="trans_reg_C"/>
    <property type="match status" value="1"/>
</dbReference>
<evidence type="ECO:0000256" key="1">
    <source>
        <dbReference type="ARBA" id="ARBA00018672"/>
    </source>
</evidence>
<dbReference type="RefSeq" id="WP_191738872.1">
    <property type="nucleotide sequence ID" value="NZ_JACSQB010000019.1"/>
</dbReference>
<accession>A0ABR8YPE6</accession>
<dbReference type="Gene3D" id="6.10.250.690">
    <property type="match status" value="1"/>
</dbReference>
<evidence type="ECO:0000256" key="4">
    <source>
        <dbReference type="ARBA" id="ARBA00023163"/>
    </source>
</evidence>
<organism evidence="10 11">
    <name type="scientific">Clostridium faecium</name>
    <dbReference type="NCBI Taxonomy" id="2762223"/>
    <lineage>
        <taxon>Bacteria</taxon>
        <taxon>Bacillati</taxon>
        <taxon>Bacillota</taxon>
        <taxon>Clostridia</taxon>
        <taxon>Eubacteriales</taxon>
        <taxon>Clostridiaceae</taxon>
        <taxon>Clostridium</taxon>
    </lineage>
</organism>
<dbReference type="InterPro" id="IPR036388">
    <property type="entry name" value="WH-like_DNA-bd_sf"/>
</dbReference>
<dbReference type="PANTHER" id="PTHR48111">
    <property type="entry name" value="REGULATOR OF RPOS"/>
    <property type="match status" value="1"/>
</dbReference>
<gene>
    <name evidence="10" type="ORF">H9637_02380</name>
</gene>
<reference evidence="10 11" key="1">
    <citation type="submission" date="2020-08" db="EMBL/GenBank/DDBJ databases">
        <title>A Genomic Blueprint of the Chicken Gut Microbiome.</title>
        <authorList>
            <person name="Gilroy R."/>
            <person name="Ravi A."/>
            <person name="Getino M."/>
            <person name="Pursley I."/>
            <person name="Horton D.L."/>
            <person name="Alikhan N.-F."/>
            <person name="Baker D."/>
            <person name="Gharbi K."/>
            <person name="Hall N."/>
            <person name="Watson M."/>
            <person name="Adriaenssens E.M."/>
            <person name="Foster-Nyarko E."/>
            <person name="Jarju S."/>
            <person name="Secka A."/>
            <person name="Antonio M."/>
            <person name="Oren A."/>
            <person name="Chaudhuri R."/>
            <person name="La Ragione R.M."/>
            <person name="Hildebrand F."/>
            <person name="Pallen M.J."/>
        </authorList>
    </citation>
    <scope>NUCLEOTIDE SEQUENCE [LARGE SCALE GENOMIC DNA]</scope>
    <source>
        <strain evidence="10 11">N37</strain>
    </source>
</reference>
<dbReference type="InterPro" id="IPR001789">
    <property type="entry name" value="Sig_transdc_resp-reg_receiver"/>
</dbReference>
<dbReference type="InterPro" id="IPR001867">
    <property type="entry name" value="OmpR/PhoB-type_DNA-bd"/>
</dbReference>
<feature type="domain" description="Response regulatory" evidence="8">
    <location>
        <begin position="3"/>
        <end position="116"/>
    </location>
</feature>
<evidence type="ECO:0000256" key="2">
    <source>
        <dbReference type="ARBA" id="ARBA00023015"/>
    </source>
</evidence>
<keyword evidence="2" id="KW-0805">Transcription regulation</keyword>
<dbReference type="Pfam" id="PF00072">
    <property type="entry name" value="Response_reg"/>
    <property type="match status" value="1"/>
</dbReference>
<evidence type="ECO:0000313" key="10">
    <source>
        <dbReference type="EMBL" id="MBD8045896.1"/>
    </source>
</evidence>
<comment type="function">
    <text evidence="5">May play the central regulatory role in sporulation. It may be an element of the effector pathway responsible for the activation of sporulation genes in response to nutritional stress. Spo0A may act in concert with spo0H (a sigma factor) to control the expression of some genes that are critical to the sporulation process.</text>
</comment>
<dbReference type="CDD" id="cd17574">
    <property type="entry name" value="REC_OmpR"/>
    <property type="match status" value="1"/>
</dbReference>
<dbReference type="Gene3D" id="3.40.50.2300">
    <property type="match status" value="1"/>
</dbReference>
<dbReference type="SUPFAM" id="SSF52172">
    <property type="entry name" value="CheY-like"/>
    <property type="match status" value="1"/>
</dbReference>